<organism evidence="2 3">
    <name type="scientific">Elysia chlorotica</name>
    <name type="common">Eastern emerald elysia</name>
    <name type="synonym">Sea slug</name>
    <dbReference type="NCBI Taxonomy" id="188477"/>
    <lineage>
        <taxon>Eukaryota</taxon>
        <taxon>Metazoa</taxon>
        <taxon>Spiralia</taxon>
        <taxon>Lophotrochozoa</taxon>
        <taxon>Mollusca</taxon>
        <taxon>Gastropoda</taxon>
        <taxon>Heterobranchia</taxon>
        <taxon>Euthyneura</taxon>
        <taxon>Panpulmonata</taxon>
        <taxon>Sacoglossa</taxon>
        <taxon>Placobranchoidea</taxon>
        <taxon>Plakobranchidae</taxon>
        <taxon>Elysia</taxon>
    </lineage>
</organism>
<protein>
    <submittedName>
        <fullName evidence="2">Uncharacterized protein</fullName>
    </submittedName>
</protein>
<name>A0A3S1H290_ELYCH</name>
<sequence length="190" mass="21765">METVLHPAPAMLFSMLTTTWHFWVLIGPHFPTSLGMGATNSQLMRIHNQSQLYHLSQSKGARITNSNTINTYYSKDDSIFFKPKTKRTSRSNESKHFMSSNFRDSKGNDNLRGHVNQDILFNDDKLSVENVSHSKKKSKNYMHHSHDNIKFSSTSMQQKYGTNNSSSYNFSSVNNKTQYDQSHASFGGNW</sequence>
<proteinExistence type="predicted"/>
<accession>A0A3S1H290</accession>
<dbReference type="Proteomes" id="UP000271974">
    <property type="component" value="Unassembled WGS sequence"/>
</dbReference>
<evidence type="ECO:0000313" key="3">
    <source>
        <dbReference type="Proteomes" id="UP000271974"/>
    </source>
</evidence>
<feature type="region of interest" description="Disordered" evidence="1">
    <location>
        <begin position="84"/>
        <end position="109"/>
    </location>
</feature>
<evidence type="ECO:0000256" key="1">
    <source>
        <dbReference type="SAM" id="MobiDB-lite"/>
    </source>
</evidence>
<feature type="non-terminal residue" evidence="2">
    <location>
        <position position="190"/>
    </location>
</feature>
<keyword evidence="3" id="KW-1185">Reference proteome</keyword>
<gene>
    <name evidence="2" type="ORF">EGW08_021482</name>
</gene>
<reference evidence="2 3" key="1">
    <citation type="submission" date="2019-01" db="EMBL/GenBank/DDBJ databases">
        <title>A draft genome assembly of the solar-powered sea slug Elysia chlorotica.</title>
        <authorList>
            <person name="Cai H."/>
            <person name="Li Q."/>
            <person name="Fang X."/>
            <person name="Li J."/>
            <person name="Curtis N.E."/>
            <person name="Altenburger A."/>
            <person name="Shibata T."/>
            <person name="Feng M."/>
            <person name="Maeda T."/>
            <person name="Schwartz J.A."/>
            <person name="Shigenobu S."/>
            <person name="Lundholm N."/>
            <person name="Nishiyama T."/>
            <person name="Yang H."/>
            <person name="Hasebe M."/>
            <person name="Li S."/>
            <person name="Pierce S.K."/>
            <person name="Wang J."/>
        </authorList>
    </citation>
    <scope>NUCLEOTIDE SEQUENCE [LARGE SCALE GENOMIC DNA]</scope>
    <source>
        <strain evidence="2">EC2010</strain>
        <tissue evidence="2">Whole organism of an adult</tissue>
    </source>
</reference>
<dbReference type="AlphaFoldDB" id="A0A3S1H290"/>
<evidence type="ECO:0000313" key="2">
    <source>
        <dbReference type="EMBL" id="RUS70763.1"/>
    </source>
</evidence>
<comment type="caution">
    <text evidence="2">The sequence shown here is derived from an EMBL/GenBank/DDBJ whole genome shotgun (WGS) entry which is preliminary data.</text>
</comment>
<dbReference type="EMBL" id="RQTK01001339">
    <property type="protein sequence ID" value="RUS70763.1"/>
    <property type="molecule type" value="Genomic_DNA"/>
</dbReference>